<dbReference type="PROSITE" id="PS00041">
    <property type="entry name" value="HTH_ARAC_FAMILY_1"/>
    <property type="match status" value="1"/>
</dbReference>
<dbReference type="Pfam" id="PF09370">
    <property type="entry name" value="PEP_hydrolase"/>
    <property type="match status" value="1"/>
</dbReference>
<dbReference type="PROSITE" id="PS01124">
    <property type="entry name" value="HTH_ARAC_FAMILY_2"/>
    <property type="match status" value="1"/>
</dbReference>
<feature type="domain" description="HTH araC/xylS-type" evidence="4">
    <location>
        <begin position="293"/>
        <end position="395"/>
    </location>
</feature>
<dbReference type="SUPFAM" id="SSF51621">
    <property type="entry name" value="Phosphoenolpyruvate/pyruvate domain"/>
    <property type="match status" value="1"/>
</dbReference>
<evidence type="ECO:0000256" key="1">
    <source>
        <dbReference type="ARBA" id="ARBA00023015"/>
    </source>
</evidence>
<dbReference type="Gene3D" id="3.20.20.70">
    <property type="entry name" value="Aldolase class I"/>
    <property type="match status" value="1"/>
</dbReference>
<dbReference type="RefSeq" id="WP_343865271.1">
    <property type="nucleotide sequence ID" value="NZ_BAAACX010000026.1"/>
</dbReference>
<dbReference type="SUPFAM" id="SSF46689">
    <property type="entry name" value="Homeodomain-like"/>
    <property type="match status" value="2"/>
</dbReference>
<sequence>MTINRKRIVEHMHAQIHENEHIIGVAAGAGISAKYAVKGGADLILALNSGRFRQMGLGSIAGLMPFANSNEMVMEFGSREILSVVRDKPVVFGLCASDPTIDLPSYIETIRGSGFAGIINYPTLGLIDGQFREALEEEGISYLQEVEAIRIAHEQDMFTMAFVFNAEQAAFMLDAGADVICAHLGVTAGGLMGTKKVLSLETSAELARQIFAVSDASGRSPIKLIYGGPVHTPIDVQYMYDNTSAMGYVGGSSFERIPTEEAIVDTTYRFKVTGELEQDQRLMGKLTLFNEPYDYVAIVKEHIAQNYMNNISLTDLADQIHVSRTHLSALFNKEVGCTFPEYLAKYRIHKAQDIIRHTKLSLTSIAELVGYPDYVHFSKTFKKYTGMTPQTFRKQASDKYT</sequence>
<dbReference type="InterPro" id="IPR013785">
    <property type="entry name" value="Aldolase_TIM"/>
</dbReference>
<evidence type="ECO:0000256" key="3">
    <source>
        <dbReference type="ARBA" id="ARBA00023163"/>
    </source>
</evidence>
<dbReference type="Pfam" id="PF12833">
    <property type="entry name" value="HTH_18"/>
    <property type="match status" value="1"/>
</dbReference>
<keyword evidence="2" id="KW-0238">DNA-binding</keyword>
<protein>
    <submittedName>
        <fullName evidence="5">Phosphoenolpyruvate hydrolase family protein</fullName>
    </submittedName>
</protein>
<dbReference type="PANTHER" id="PTHR31862:SF1">
    <property type="entry name" value="UPF0261 DOMAIN PROTEIN (AFU_ORTHOLOGUE AFUA_1G10120)"/>
    <property type="match status" value="1"/>
</dbReference>
<comment type="caution">
    <text evidence="5">The sequence shown here is derived from an EMBL/GenBank/DDBJ whole genome shotgun (WGS) entry which is preliminary data.</text>
</comment>
<dbReference type="Proteomes" id="UP001500340">
    <property type="component" value="Unassembled WGS sequence"/>
</dbReference>
<dbReference type="InterPro" id="IPR009215">
    <property type="entry name" value="TIM-br_IGPS-like"/>
</dbReference>
<name>A0ABN0YTM3_9BACL</name>
<dbReference type="InterPro" id="IPR018060">
    <property type="entry name" value="HTH_AraC"/>
</dbReference>
<dbReference type="InterPro" id="IPR009057">
    <property type="entry name" value="Homeodomain-like_sf"/>
</dbReference>
<dbReference type="InterPro" id="IPR015813">
    <property type="entry name" value="Pyrv/PenolPyrv_kinase-like_dom"/>
</dbReference>
<reference evidence="5 6" key="1">
    <citation type="journal article" date="2019" name="Int. J. Syst. Evol. Microbiol.">
        <title>The Global Catalogue of Microorganisms (GCM) 10K type strain sequencing project: providing services to taxonomists for standard genome sequencing and annotation.</title>
        <authorList>
            <consortium name="The Broad Institute Genomics Platform"/>
            <consortium name="The Broad Institute Genome Sequencing Center for Infectious Disease"/>
            <person name="Wu L."/>
            <person name="Ma J."/>
        </authorList>
    </citation>
    <scope>NUCLEOTIDE SEQUENCE [LARGE SCALE GENOMIC DNA]</scope>
    <source>
        <strain evidence="5 6">JCM 12774</strain>
    </source>
</reference>
<keyword evidence="3" id="KW-0804">Transcription</keyword>
<keyword evidence="1" id="KW-0805">Transcription regulation</keyword>
<dbReference type="GO" id="GO:0016787">
    <property type="term" value="F:hydrolase activity"/>
    <property type="evidence" value="ECO:0007669"/>
    <property type="project" value="UniProtKB-KW"/>
</dbReference>
<dbReference type="InterPro" id="IPR018062">
    <property type="entry name" value="HTH_AraC-typ_CS"/>
</dbReference>
<dbReference type="PANTHER" id="PTHR31862">
    <property type="entry name" value="UPF0261 DOMAIN PROTEIN (AFU_ORTHOLOGUE AFUA_1G10120)"/>
    <property type="match status" value="1"/>
</dbReference>
<dbReference type="InterPro" id="IPR020449">
    <property type="entry name" value="Tscrpt_reg_AraC-type_HTH"/>
</dbReference>
<dbReference type="InterPro" id="IPR051353">
    <property type="entry name" value="Tobamovirus_resist_UPF0261"/>
</dbReference>
<accession>A0ABN0YTM3</accession>
<keyword evidence="5" id="KW-0378">Hydrolase</keyword>
<dbReference type="PRINTS" id="PR00032">
    <property type="entry name" value="HTHARAC"/>
</dbReference>
<dbReference type="Gene3D" id="1.10.10.60">
    <property type="entry name" value="Homeodomain-like"/>
    <property type="match status" value="2"/>
</dbReference>
<dbReference type="SMART" id="SM00342">
    <property type="entry name" value="HTH_ARAC"/>
    <property type="match status" value="1"/>
</dbReference>
<gene>
    <name evidence="5" type="ORF">GCM10008933_45720</name>
</gene>
<proteinExistence type="predicted"/>
<keyword evidence="6" id="KW-1185">Reference proteome</keyword>
<evidence type="ECO:0000313" key="5">
    <source>
        <dbReference type="EMBL" id="GAA0410359.1"/>
    </source>
</evidence>
<evidence type="ECO:0000313" key="6">
    <source>
        <dbReference type="Proteomes" id="UP001500340"/>
    </source>
</evidence>
<evidence type="ECO:0000256" key="2">
    <source>
        <dbReference type="ARBA" id="ARBA00023125"/>
    </source>
</evidence>
<organism evidence="5 6">
    <name type="scientific">Paenibacillus motobuensis</name>
    <dbReference type="NCBI Taxonomy" id="295324"/>
    <lineage>
        <taxon>Bacteria</taxon>
        <taxon>Bacillati</taxon>
        <taxon>Bacillota</taxon>
        <taxon>Bacilli</taxon>
        <taxon>Bacillales</taxon>
        <taxon>Paenibacillaceae</taxon>
        <taxon>Paenibacillus</taxon>
    </lineage>
</organism>
<evidence type="ECO:0000259" key="4">
    <source>
        <dbReference type="PROSITE" id="PS01124"/>
    </source>
</evidence>
<dbReference type="EMBL" id="BAAACX010000026">
    <property type="protein sequence ID" value="GAA0410359.1"/>
    <property type="molecule type" value="Genomic_DNA"/>
</dbReference>